<gene>
    <name evidence="1" type="ORF">KCG35_01820</name>
</gene>
<comment type="caution">
    <text evidence="1">The sequence shown here is derived from an EMBL/GenBank/DDBJ whole genome shotgun (WGS) entry which is preliminary data.</text>
</comment>
<sequence>MIEFSFESEGATFTITGENEGKIKKRVKLEKKIGNSIKIIFNDVFLSFSIQLQQGRDHCTLAITVRGGDSLPEAAPSFKITKETAQKLEDKFRCDNINLTNKSLSWSP</sequence>
<evidence type="ECO:0000313" key="2">
    <source>
        <dbReference type="Proteomes" id="UP000690515"/>
    </source>
</evidence>
<keyword evidence="2" id="KW-1185">Reference proteome</keyword>
<dbReference type="RefSeq" id="WP_215817952.1">
    <property type="nucleotide sequence ID" value="NZ_JAGSOY010000002.1"/>
</dbReference>
<dbReference type="Proteomes" id="UP000690515">
    <property type="component" value="Unassembled WGS sequence"/>
</dbReference>
<dbReference type="EMBL" id="JAGSOY010000002">
    <property type="protein sequence ID" value="MBU2709792.1"/>
    <property type="molecule type" value="Genomic_DNA"/>
</dbReference>
<protein>
    <submittedName>
        <fullName evidence="1">Uncharacterized protein</fullName>
    </submittedName>
</protein>
<evidence type="ECO:0000313" key="1">
    <source>
        <dbReference type="EMBL" id="MBU2709792.1"/>
    </source>
</evidence>
<proteinExistence type="predicted"/>
<organism evidence="1 2">
    <name type="scientific">Zooshikella harenae</name>
    <dbReference type="NCBI Taxonomy" id="2827238"/>
    <lineage>
        <taxon>Bacteria</taxon>
        <taxon>Pseudomonadati</taxon>
        <taxon>Pseudomonadota</taxon>
        <taxon>Gammaproteobacteria</taxon>
        <taxon>Oceanospirillales</taxon>
        <taxon>Zooshikellaceae</taxon>
        <taxon>Zooshikella</taxon>
    </lineage>
</organism>
<accession>A0ABS5Z6V8</accession>
<name>A0ABS5Z6V8_9GAMM</name>
<reference evidence="1 2" key="1">
    <citation type="submission" date="2021-04" db="EMBL/GenBank/DDBJ databases">
        <authorList>
            <person name="Pira H."/>
            <person name="Risdian C."/>
            <person name="Wink J."/>
        </authorList>
    </citation>
    <scope>NUCLEOTIDE SEQUENCE [LARGE SCALE GENOMIC DNA]</scope>
    <source>
        <strain evidence="1 2">WH53</strain>
    </source>
</reference>